<evidence type="ECO:0000256" key="2">
    <source>
        <dbReference type="SAM" id="MobiDB-lite"/>
    </source>
</evidence>
<evidence type="ECO:0000256" key="1">
    <source>
        <dbReference type="ARBA" id="ARBA00007447"/>
    </source>
</evidence>
<evidence type="ECO:0000259" key="4">
    <source>
        <dbReference type="PROSITE" id="PS51767"/>
    </source>
</evidence>
<evidence type="ECO:0000313" key="6">
    <source>
        <dbReference type="Proteomes" id="UP001307849"/>
    </source>
</evidence>
<dbReference type="Pfam" id="PF00026">
    <property type="entry name" value="Asp"/>
    <property type="match status" value="1"/>
</dbReference>
<dbReference type="GO" id="GO:0004190">
    <property type="term" value="F:aspartic-type endopeptidase activity"/>
    <property type="evidence" value="ECO:0007669"/>
    <property type="project" value="InterPro"/>
</dbReference>
<name>A0AAN8P7V0_9PEZI</name>
<comment type="similarity">
    <text evidence="1">Belongs to the peptidase A1 family.</text>
</comment>
<feature type="region of interest" description="Disordered" evidence="2">
    <location>
        <begin position="387"/>
        <end position="415"/>
    </location>
</feature>
<keyword evidence="6" id="KW-1185">Reference proteome</keyword>
<dbReference type="PANTHER" id="PTHR47966">
    <property type="entry name" value="BETA-SITE APP-CLEAVING ENZYME, ISOFORM A-RELATED"/>
    <property type="match status" value="1"/>
</dbReference>
<dbReference type="GO" id="GO:0006508">
    <property type="term" value="P:proteolysis"/>
    <property type="evidence" value="ECO:0007669"/>
    <property type="project" value="InterPro"/>
</dbReference>
<organism evidence="5 6">
    <name type="scientific">Arthrobotrys conoides</name>
    <dbReference type="NCBI Taxonomy" id="74498"/>
    <lineage>
        <taxon>Eukaryota</taxon>
        <taxon>Fungi</taxon>
        <taxon>Dikarya</taxon>
        <taxon>Ascomycota</taxon>
        <taxon>Pezizomycotina</taxon>
        <taxon>Orbiliomycetes</taxon>
        <taxon>Orbiliales</taxon>
        <taxon>Orbiliaceae</taxon>
        <taxon>Arthrobotrys</taxon>
    </lineage>
</organism>
<gene>
    <name evidence="5" type="ORF">TWF506_000215</name>
</gene>
<comment type="caution">
    <text evidence="5">The sequence shown here is derived from an EMBL/GenBank/DDBJ whole genome shotgun (WGS) entry which is preliminary data.</text>
</comment>
<dbReference type="Gene3D" id="2.40.70.10">
    <property type="entry name" value="Acid Proteases"/>
    <property type="match status" value="2"/>
</dbReference>
<keyword evidence="3" id="KW-0812">Transmembrane</keyword>
<dbReference type="InterPro" id="IPR021109">
    <property type="entry name" value="Peptidase_aspartic_dom_sf"/>
</dbReference>
<protein>
    <recommendedName>
        <fullName evidence="4">Peptidase A1 domain-containing protein</fullName>
    </recommendedName>
</protein>
<reference evidence="5 6" key="1">
    <citation type="submission" date="2019-10" db="EMBL/GenBank/DDBJ databases">
        <authorList>
            <person name="Palmer J.M."/>
        </authorList>
    </citation>
    <scope>NUCLEOTIDE SEQUENCE [LARGE SCALE GENOMIC DNA]</scope>
    <source>
        <strain evidence="5 6">TWF506</strain>
    </source>
</reference>
<evidence type="ECO:0000256" key="3">
    <source>
        <dbReference type="SAM" id="Phobius"/>
    </source>
</evidence>
<dbReference type="SUPFAM" id="SSF50630">
    <property type="entry name" value="Acid proteases"/>
    <property type="match status" value="1"/>
</dbReference>
<dbReference type="PANTHER" id="PTHR47966:SF51">
    <property type="entry name" value="BETA-SITE APP-CLEAVING ENZYME, ISOFORM A-RELATED"/>
    <property type="match status" value="1"/>
</dbReference>
<dbReference type="EMBL" id="JAVHJM010000001">
    <property type="protein sequence ID" value="KAK6519921.1"/>
    <property type="molecule type" value="Genomic_DNA"/>
</dbReference>
<keyword evidence="3" id="KW-0472">Membrane</keyword>
<dbReference type="PROSITE" id="PS51767">
    <property type="entry name" value="PEPTIDASE_A1"/>
    <property type="match status" value="1"/>
</dbReference>
<proteinExistence type="inferred from homology"/>
<dbReference type="Proteomes" id="UP001307849">
    <property type="component" value="Unassembled WGS sequence"/>
</dbReference>
<sequence>MDREGWVGLEVRYKYKISGAVDDNVYTDVFLGEDRQRVELAVTSQQVTWVPQLPDSRNRTADVCDSGTDGDGCAVEGSGYYNPPANVSRDDTFRFQSGSNSTAQGYWTSTTLSTSTISVNHTFGVATTVQNLTPILGLGISSINRSKDHPSYLDSLLRQNKIFGRYVSFYDVSNPGGSRSGEIVIGGVDTEKYLGRLKRLKGAGMVGVVKSPEVMVKTGREEKFGVGGAGGSAFLTIDTSFLWLPQPIIYNIISTFPVATFDLRPAGSSFVVYTVPCDTKLSPSWVIQFTFEGVVINVPFNHLVTPIEVSTNGGSGMGKRCVLAVQPNDGRYALEGYEVSYVLGAPFWRSAYIVLNPQENMTAIAVPNLNSISRSIVPLGGPFGTEIENIEGTSNSPSNPPSPTPNLQQSQRSKNPSTGVIVGASIAGVIALILIYLGFLSFKKRRKKKRRKKKRRERREGCAVMEWDRVELPGGGYGAEEGYLRRDERFEDVKKRRSEEVPLEGRVELDSYNLRDLREGMYELPAPMRNSMHIGVAS</sequence>
<dbReference type="InterPro" id="IPR033121">
    <property type="entry name" value="PEPTIDASE_A1"/>
</dbReference>
<dbReference type="InterPro" id="IPR001461">
    <property type="entry name" value="Aspartic_peptidase_A1"/>
</dbReference>
<accession>A0AAN8P7V0</accession>
<feature type="transmembrane region" description="Helical" evidence="3">
    <location>
        <begin position="420"/>
        <end position="442"/>
    </location>
</feature>
<dbReference type="AlphaFoldDB" id="A0AAN8P7V0"/>
<keyword evidence="3" id="KW-1133">Transmembrane helix</keyword>
<evidence type="ECO:0000313" key="5">
    <source>
        <dbReference type="EMBL" id="KAK6519921.1"/>
    </source>
</evidence>
<feature type="domain" description="Peptidase A1" evidence="4">
    <location>
        <begin position="25"/>
        <end position="365"/>
    </location>
</feature>